<reference evidence="1 2" key="1">
    <citation type="submission" date="2018-12" db="EMBL/GenBank/DDBJ databases">
        <authorList>
            <consortium name="Pathogen Informatics"/>
        </authorList>
    </citation>
    <scope>NUCLEOTIDE SEQUENCE [LARGE SCALE GENOMIC DNA]</scope>
    <source>
        <strain evidence="1 2">NCTC13098</strain>
    </source>
</reference>
<name>A0A3P8M3F2_RAOTE</name>
<proteinExistence type="predicted"/>
<sequence>MPIIFMLVLIINPGRLFPQANDLIDAMIKISQTCFA</sequence>
<evidence type="ECO:0000313" key="1">
    <source>
        <dbReference type="EMBL" id="VDR30100.1"/>
    </source>
</evidence>
<dbReference type="Proteomes" id="UP000274346">
    <property type="component" value="Chromosome"/>
</dbReference>
<dbReference type="AlphaFoldDB" id="A0A3P8M3F2"/>
<dbReference type="EMBL" id="LR131271">
    <property type="protein sequence ID" value="VDR30100.1"/>
    <property type="molecule type" value="Genomic_DNA"/>
</dbReference>
<dbReference type="KEGG" id="rtg:NCTC13098_06533"/>
<protein>
    <submittedName>
        <fullName evidence="1">Uncharacterized protein</fullName>
    </submittedName>
</protein>
<evidence type="ECO:0000313" key="2">
    <source>
        <dbReference type="Proteomes" id="UP000274346"/>
    </source>
</evidence>
<accession>A0A3P8M3F2</accession>
<gene>
    <name evidence="1" type="ORF">NCTC13098_06533</name>
</gene>
<organism evidence="1 2">
    <name type="scientific">Raoultella terrigena</name>
    <name type="common">Klebsiella terrigena</name>
    <dbReference type="NCBI Taxonomy" id="577"/>
    <lineage>
        <taxon>Bacteria</taxon>
        <taxon>Pseudomonadati</taxon>
        <taxon>Pseudomonadota</taxon>
        <taxon>Gammaproteobacteria</taxon>
        <taxon>Enterobacterales</taxon>
        <taxon>Enterobacteriaceae</taxon>
        <taxon>Klebsiella/Raoultella group</taxon>
        <taxon>Raoultella</taxon>
    </lineage>
</organism>